<dbReference type="GO" id="GO:0004760">
    <property type="term" value="F:L-serine-pyruvate transaminase activity"/>
    <property type="evidence" value="ECO:0007669"/>
    <property type="project" value="TreeGrafter"/>
</dbReference>
<keyword evidence="4" id="KW-0663">Pyridoxal phosphate</keyword>
<dbReference type="PANTHER" id="PTHR21152:SF24">
    <property type="entry name" value="ALANINE--GLYOXYLATE AMINOTRANSFERASE 1"/>
    <property type="match status" value="1"/>
</dbReference>
<evidence type="ECO:0000313" key="6">
    <source>
        <dbReference type="EMBL" id="GAG02048.1"/>
    </source>
</evidence>
<dbReference type="InterPro" id="IPR000192">
    <property type="entry name" value="Aminotrans_V_dom"/>
</dbReference>
<gene>
    <name evidence="6" type="ORF">S01H1_41852</name>
</gene>
<dbReference type="Pfam" id="PF00266">
    <property type="entry name" value="Aminotran_5"/>
    <property type="match status" value="1"/>
</dbReference>
<dbReference type="AlphaFoldDB" id="X0UP31"/>
<dbReference type="GO" id="GO:0005777">
    <property type="term" value="C:peroxisome"/>
    <property type="evidence" value="ECO:0007669"/>
    <property type="project" value="TreeGrafter"/>
</dbReference>
<proteinExistence type="predicted"/>
<reference evidence="6" key="1">
    <citation type="journal article" date="2014" name="Front. Microbiol.">
        <title>High frequency of phylogenetically diverse reductive dehalogenase-homologous genes in deep subseafloor sedimentary metagenomes.</title>
        <authorList>
            <person name="Kawai M."/>
            <person name="Futagami T."/>
            <person name="Toyoda A."/>
            <person name="Takaki Y."/>
            <person name="Nishi S."/>
            <person name="Hori S."/>
            <person name="Arai W."/>
            <person name="Tsubouchi T."/>
            <person name="Morono Y."/>
            <person name="Uchiyama I."/>
            <person name="Ito T."/>
            <person name="Fujiyama A."/>
            <person name="Inagaki F."/>
            <person name="Takami H."/>
        </authorList>
    </citation>
    <scope>NUCLEOTIDE SEQUENCE</scope>
    <source>
        <strain evidence="6">Expedition CK06-06</strain>
    </source>
</reference>
<evidence type="ECO:0000256" key="4">
    <source>
        <dbReference type="ARBA" id="ARBA00022898"/>
    </source>
</evidence>
<evidence type="ECO:0000256" key="3">
    <source>
        <dbReference type="ARBA" id="ARBA00022679"/>
    </source>
</evidence>
<accession>X0UP31</accession>
<evidence type="ECO:0000256" key="1">
    <source>
        <dbReference type="ARBA" id="ARBA00001933"/>
    </source>
</evidence>
<comment type="caution">
    <text evidence="6">The sequence shown here is derived from an EMBL/GenBank/DDBJ whole genome shotgun (WGS) entry which is preliminary data.</text>
</comment>
<dbReference type="PANTHER" id="PTHR21152">
    <property type="entry name" value="AMINOTRANSFERASE CLASS V"/>
    <property type="match status" value="1"/>
</dbReference>
<comment type="cofactor">
    <cofactor evidence="1">
        <name>pyridoxal 5'-phosphate</name>
        <dbReference type="ChEBI" id="CHEBI:597326"/>
    </cofactor>
</comment>
<keyword evidence="3" id="KW-0808">Transferase</keyword>
<dbReference type="GO" id="GO:0008453">
    <property type="term" value="F:alanine-glyoxylate transaminase activity"/>
    <property type="evidence" value="ECO:0007669"/>
    <property type="project" value="TreeGrafter"/>
</dbReference>
<protein>
    <recommendedName>
        <fullName evidence="5">Aminotransferase class V domain-containing protein</fullName>
    </recommendedName>
</protein>
<name>X0UP31_9ZZZZ</name>
<dbReference type="GO" id="GO:0019265">
    <property type="term" value="P:glycine biosynthetic process, by transamination of glyoxylate"/>
    <property type="evidence" value="ECO:0007669"/>
    <property type="project" value="TreeGrafter"/>
</dbReference>
<evidence type="ECO:0000256" key="2">
    <source>
        <dbReference type="ARBA" id="ARBA00022576"/>
    </source>
</evidence>
<evidence type="ECO:0000259" key="5">
    <source>
        <dbReference type="Pfam" id="PF00266"/>
    </source>
</evidence>
<dbReference type="InterPro" id="IPR015424">
    <property type="entry name" value="PyrdxlP-dep_Trfase"/>
</dbReference>
<organism evidence="6">
    <name type="scientific">marine sediment metagenome</name>
    <dbReference type="NCBI Taxonomy" id="412755"/>
    <lineage>
        <taxon>unclassified sequences</taxon>
        <taxon>metagenomes</taxon>
        <taxon>ecological metagenomes</taxon>
    </lineage>
</organism>
<feature type="non-terminal residue" evidence="6">
    <location>
        <position position="253"/>
    </location>
</feature>
<dbReference type="SUPFAM" id="SSF53383">
    <property type="entry name" value="PLP-dependent transferases"/>
    <property type="match status" value="1"/>
</dbReference>
<sequence>MNQRAKLMIPGPVEVTPEILEVMARPMVPHYESEWAQIHAETINMAKAVFQTTGDLFIMVGSGSAGLEAGLSQLVGNGGRTLIPTNGVFGKLLVKIARTYSDQVEEVEFPGEEPVAPEALDRLLIEREDVRSVAVVHCETHTGILNPVREYGDICRAHGAFLMVDAISSIGGAPLKMDSWKIDLCVTASQKALGAPPGLCLVAVNPRCWPLFEKRASGPGWYLNLNAWRERATAYADWHPTLTTMAVNNFRAL</sequence>
<feature type="domain" description="Aminotransferase class V" evidence="5">
    <location>
        <begin position="28"/>
        <end position="207"/>
    </location>
</feature>
<dbReference type="InterPro" id="IPR015421">
    <property type="entry name" value="PyrdxlP-dep_Trfase_major"/>
</dbReference>
<dbReference type="EMBL" id="BARS01026568">
    <property type="protein sequence ID" value="GAG02048.1"/>
    <property type="molecule type" value="Genomic_DNA"/>
</dbReference>
<dbReference type="Gene3D" id="3.40.640.10">
    <property type="entry name" value="Type I PLP-dependent aspartate aminotransferase-like (Major domain)"/>
    <property type="match status" value="1"/>
</dbReference>
<keyword evidence="2" id="KW-0032">Aminotransferase</keyword>